<dbReference type="EMBL" id="JAQQPM010000009">
    <property type="protein sequence ID" value="KAK2075053.1"/>
    <property type="molecule type" value="Genomic_DNA"/>
</dbReference>
<name>A0AAD9IC55_9PEZI</name>
<organism evidence="2 3">
    <name type="scientific">Phyllachora maydis</name>
    <dbReference type="NCBI Taxonomy" id="1825666"/>
    <lineage>
        <taxon>Eukaryota</taxon>
        <taxon>Fungi</taxon>
        <taxon>Dikarya</taxon>
        <taxon>Ascomycota</taxon>
        <taxon>Pezizomycotina</taxon>
        <taxon>Sordariomycetes</taxon>
        <taxon>Sordariomycetidae</taxon>
        <taxon>Phyllachorales</taxon>
        <taxon>Phyllachoraceae</taxon>
        <taxon>Phyllachora</taxon>
    </lineage>
</organism>
<evidence type="ECO:0000313" key="2">
    <source>
        <dbReference type="EMBL" id="KAK2075053.1"/>
    </source>
</evidence>
<evidence type="ECO:0000256" key="1">
    <source>
        <dbReference type="SAM" id="MobiDB-lite"/>
    </source>
</evidence>
<evidence type="ECO:0000313" key="3">
    <source>
        <dbReference type="Proteomes" id="UP001217918"/>
    </source>
</evidence>
<accession>A0AAD9IC55</accession>
<keyword evidence="3" id="KW-1185">Reference proteome</keyword>
<reference evidence="2" key="1">
    <citation type="journal article" date="2023" name="Mol. Plant Microbe Interact.">
        <title>Elucidating the Obligate Nature and Biological Capacity of an Invasive Fungal Corn Pathogen.</title>
        <authorList>
            <person name="MacCready J.S."/>
            <person name="Roggenkamp E.M."/>
            <person name="Gdanetz K."/>
            <person name="Chilvers M.I."/>
        </authorList>
    </citation>
    <scope>NUCLEOTIDE SEQUENCE</scope>
    <source>
        <strain evidence="2">PM02</strain>
    </source>
</reference>
<feature type="compositionally biased region" description="Low complexity" evidence="1">
    <location>
        <begin position="64"/>
        <end position="83"/>
    </location>
</feature>
<sequence>MSGCYCANYYGSINCRNTVMKFGDRCKLCVALNSGASMTDGLLPSDNLYMLPTRPPPKRKDSSRSSNGTTTARSSRTATFAQN</sequence>
<protein>
    <submittedName>
        <fullName evidence="2">Uncharacterized protein</fullName>
    </submittedName>
</protein>
<dbReference type="AlphaFoldDB" id="A0AAD9IC55"/>
<gene>
    <name evidence="2" type="ORF">P8C59_009211</name>
</gene>
<proteinExistence type="predicted"/>
<feature type="region of interest" description="Disordered" evidence="1">
    <location>
        <begin position="39"/>
        <end position="83"/>
    </location>
</feature>
<comment type="caution">
    <text evidence="2">The sequence shown here is derived from an EMBL/GenBank/DDBJ whole genome shotgun (WGS) entry which is preliminary data.</text>
</comment>
<dbReference type="Proteomes" id="UP001217918">
    <property type="component" value="Unassembled WGS sequence"/>
</dbReference>